<dbReference type="GO" id="GO:0008312">
    <property type="term" value="F:7S RNA binding"/>
    <property type="evidence" value="ECO:0007669"/>
    <property type="project" value="InterPro"/>
</dbReference>
<evidence type="ECO:0000259" key="2">
    <source>
        <dbReference type="Pfam" id="PF05486"/>
    </source>
</evidence>
<dbReference type="AlphaFoldDB" id="A0A1X2G8Y8"/>
<dbReference type="InterPro" id="IPR039914">
    <property type="entry name" value="SRP9-like"/>
</dbReference>
<dbReference type="OrthoDB" id="360923at2759"/>
<dbReference type="GO" id="GO:0006614">
    <property type="term" value="P:SRP-dependent cotranslational protein targeting to membrane"/>
    <property type="evidence" value="ECO:0007669"/>
    <property type="project" value="InterPro"/>
</dbReference>
<evidence type="ECO:0000313" key="3">
    <source>
        <dbReference type="EMBL" id="ORX48059.1"/>
    </source>
</evidence>
<comment type="caution">
    <text evidence="3">The sequence shown here is derived from an EMBL/GenBank/DDBJ whole genome shotgun (WGS) entry which is preliminary data.</text>
</comment>
<keyword evidence="4" id="KW-1185">Reference proteome</keyword>
<dbReference type="Gene3D" id="3.30.720.10">
    <property type="entry name" value="Signal recognition particle alu RNA binding heterodimer, srp9/1"/>
    <property type="match status" value="1"/>
</dbReference>
<evidence type="ECO:0000256" key="1">
    <source>
        <dbReference type="SAM" id="MobiDB-lite"/>
    </source>
</evidence>
<dbReference type="EMBL" id="MCGT01000031">
    <property type="protein sequence ID" value="ORX48059.1"/>
    <property type="molecule type" value="Genomic_DNA"/>
</dbReference>
<gene>
    <name evidence="3" type="ORF">DM01DRAFT_1410069</name>
</gene>
<dbReference type="Proteomes" id="UP000242146">
    <property type="component" value="Unassembled WGS sequence"/>
</dbReference>
<proteinExistence type="predicted"/>
<name>A0A1X2G8Y8_9FUNG</name>
<dbReference type="SUPFAM" id="SSF54762">
    <property type="entry name" value="Signal recognition particle alu RNA binding heterodimer, SRP9/14"/>
    <property type="match status" value="1"/>
</dbReference>
<evidence type="ECO:0000313" key="4">
    <source>
        <dbReference type="Proteomes" id="UP000242146"/>
    </source>
</evidence>
<dbReference type="PANTHER" id="PTHR12834">
    <property type="entry name" value="SIGNAL RECOGNITION PARTICLE 9 KDA PROTEIN"/>
    <property type="match status" value="1"/>
</dbReference>
<sequence>MYINNWDDFQKAAEDIYTSSPDTTRYVHSFHGADGQLVLKVTNDQTVVMYKTDQASDLKKFIGLNTLLMSQMQNRSLEPEAVNTPPAQPSPQIPQVASAKSTNKKKKKRGGK</sequence>
<feature type="domain" description="SRP9" evidence="2">
    <location>
        <begin position="4"/>
        <end position="72"/>
    </location>
</feature>
<dbReference type="PANTHER" id="PTHR12834:SF12">
    <property type="entry name" value="SIGNAL RECOGNITION PARTICLE 9 KDA PROTEIN"/>
    <property type="match status" value="1"/>
</dbReference>
<dbReference type="InterPro" id="IPR009018">
    <property type="entry name" value="Signal_recog_particle_SRP9/14"/>
</dbReference>
<organism evidence="3 4">
    <name type="scientific">Hesseltinella vesiculosa</name>
    <dbReference type="NCBI Taxonomy" id="101127"/>
    <lineage>
        <taxon>Eukaryota</taxon>
        <taxon>Fungi</taxon>
        <taxon>Fungi incertae sedis</taxon>
        <taxon>Mucoromycota</taxon>
        <taxon>Mucoromycotina</taxon>
        <taxon>Mucoromycetes</taxon>
        <taxon>Mucorales</taxon>
        <taxon>Cunninghamellaceae</taxon>
        <taxon>Hesseltinella</taxon>
    </lineage>
</organism>
<dbReference type="STRING" id="101127.A0A1X2G8Y8"/>
<dbReference type="GO" id="GO:0005786">
    <property type="term" value="C:signal recognition particle, endoplasmic reticulum targeting"/>
    <property type="evidence" value="ECO:0007669"/>
    <property type="project" value="TreeGrafter"/>
</dbReference>
<accession>A0A1X2G8Y8</accession>
<protein>
    <submittedName>
        <fullName evidence="3">Signal recognition particle, SRP9/SRP14 subunit</fullName>
    </submittedName>
</protein>
<dbReference type="InterPro" id="IPR039432">
    <property type="entry name" value="SRP9_dom"/>
</dbReference>
<reference evidence="3 4" key="1">
    <citation type="submission" date="2016-07" db="EMBL/GenBank/DDBJ databases">
        <title>Pervasive Adenine N6-methylation of Active Genes in Fungi.</title>
        <authorList>
            <consortium name="DOE Joint Genome Institute"/>
            <person name="Mondo S.J."/>
            <person name="Dannebaum R.O."/>
            <person name="Kuo R.C."/>
            <person name="Labutti K."/>
            <person name="Haridas S."/>
            <person name="Kuo A."/>
            <person name="Salamov A."/>
            <person name="Ahrendt S.R."/>
            <person name="Lipzen A."/>
            <person name="Sullivan W."/>
            <person name="Andreopoulos W.B."/>
            <person name="Clum A."/>
            <person name="Lindquist E."/>
            <person name="Daum C."/>
            <person name="Ramamoorthy G.K."/>
            <person name="Gryganskyi A."/>
            <person name="Culley D."/>
            <person name="Magnuson J.K."/>
            <person name="James T.Y."/>
            <person name="O'Malley M.A."/>
            <person name="Stajich J.E."/>
            <person name="Spatafora J.W."/>
            <person name="Visel A."/>
            <person name="Grigoriev I.V."/>
        </authorList>
    </citation>
    <scope>NUCLEOTIDE SEQUENCE [LARGE SCALE GENOMIC DNA]</scope>
    <source>
        <strain evidence="3 4">NRRL 3301</strain>
    </source>
</reference>
<feature type="region of interest" description="Disordered" evidence="1">
    <location>
        <begin position="75"/>
        <end position="112"/>
    </location>
</feature>
<feature type="compositionally biased region" description="Basic residues" evidence="1">
    <location>
        <begin position="102"/>
        <end position="112"/>
    </location>
</feature>
<dbReference type="Pfam" id="PF05486">
    <property type="entry name" value="SRP9-21"/>
    <property type="match status" value="1"/>
</dbReference>